<dbReference type="EMBL" id="AP026866">
    <property type="protein sequence ID" value="BDS06516.1"/>
    <property type="molecule type" value="Genomic_DNA"/>
</dbReference>
<keyword evidence="1" id="KW-0732">Signal</keyword>
<feature type="signal peptide" evidence="1">
    <location>
        <begin position="1"/>
        <end position="24"/>
    </location>
</feature>
<organism evidence="3">
    <name type="scientific">Oceaniferula spumae</name>
    <dbReference type="NCBI Taxonomy" id="2979115"/>
    <lineage>
        <taxon>Bacteria</taxon>
        <taxon>Pseudomonadati</taxon>
        <taxon>Verrucomicrobiota</taxon>
        <taxon>Verrucomicrobiia</taxon>
        <taxon>Verrucomicrobiales</taxon>
        <taxon>Verrucomicrobiaceae</taxon>
        <taxon>Oceaniferula</taxon>
    </lineage>
</organism>
<feature type="domain" description="Ice-binding protein C-terminal" evidence="2">
    <location>
        <begin position="248"/>
        <end position="270"/>
    </location>
</feature>
<evidence type="ECO:0000313" key="3">
    <source>
        <dbReference type="EMBL" id="BDS06516.1"/>
    </source>
</evidence>
<protein>
    <recommendedName>
        <fullName evidence="2">Ice-binding protein C-terminal domain-containing protein</fullName>
    </recommendedName>
</protein>
<dbReference type="InterPro" id="IPR013424">
    <property type="entry name" value="Ice-binding_C"/>
</dbReference>
<accession>A0AAT9FKK8</accession>
<feature type="chain" id="PRO_5044006384" description="Ice-binding protein C-terminal domain-containing protein" evidence="1">
    <location>
        <begin position="25"/>
        <end position="271"/>
    </location>
</feature>
<gene>
    <name evidence="3" type="ORF">NT6N_15560</name>
</gene>
<evidence type="ECO:0000256" key="1">
    <source>
        <dbReference type="SAM" id="SignalP"/>
    </source>
</evidence>
<dbReference type="AlphaFoldDB" id="A0AAT9FKK8"/>
<dbReference type="Pfam" id="PF07589">
    <property type="entry name" value="PEP-CTERM"/>
    <property type="match status" value="1"/>
</dbReference>
<reference evidence="3" key="1">
    <citation type="submission" date="2024-07" db="EMBL/GenBank/DDBJ databases">
        <title>Complete genome sequence of Verrucomicrobiaceae bacterium NT6N.</title>
        <authorList>
            <person name="Huang C."/>
            <person name="Takami H."/>
            <person name="Hamasaki K."/>
        </authorList>
    </citation>
    <scope>NUCLEOTIDE SEQUENCE</scope>
    <source>
        <strain evidence="3">NT6N</strain>
    </source>
</reference>
<name>A0AAT9FKK8_9BACT</name>
<sequence>MNRMTKLFTLTPALVLMASGLSGAAIVVPGHSPVSDGLFSYRIIDINGSGTDTQINTATEAKTIVSTIGSTAAPGIVGNYGFSANDTGTIGSVDNGSADRLYTVSQLTVSTYSGSDFVIQYTGGIYFPAGDYSIYVNGDDGHSISIPGVTFINRFGNVSGTPASDELLHDGPTGSSNQGAQFTVGPGGLVTTFEATWYERGGGDYFEVELRTGFGTKSTGANAEWDILRENADSSGIAINSTPFVVTAVPEPSSALLLALGSISLLGRRRR</sequence>
<proteinExistence type="predicted"/>
<dbReference type="KEGG" id="osu:NT6N_15560"/>
<dbReference type="NCBIfam" id="TIGR02595">
    <property type="entry name" value="PEP_CTERM"/>
    <property type="match status" value="1"/>
</dbReference>
<evidence type="ECO:0000259" key="2">
    <source>
        <dbReference type="Pfam" id="PF07589"/>
    </source>
</evidence>